<dbReference type="EMBL" id="VBQZ03000029">
    <property type="protein sequence ID" value="MXQ85954.1"/>
    <property type="molecule type" value="Genomic_DNA"/>
</dbReference>
<feature type="region of interest" description="Disordered" evidence="1">
    <location>
        <begin position="1"/>
        <end position="36"/>
    </location>
</feature>
<dbReference type="Gene3D" id="3.30.1520.10">
    <property type="entry name" value="Phox-like domain"/>
    <property type="match status" value="1"/>
</dbReference>
<keyword evidence="3" id="KW-1185">Reference proteome</keyword>
<proteinExistence type="predicted"/>
<dbReference type="InterPro" id="IPR036871">
    <property type="entry name" value="PX_dom_sf"/>
</dbReference>
<dbReference type="GO" id="GO:0005829">
    <property type="term" value="C:cytosol"/>
    <property type="evidence" value="ECO:0007669"/>
    <property type="project" value="GOC"/>
</dbReference>
<protein>
    <submittedName>
        <fullName evidence="2">Uncharacterized protein</fullName>
    </submittedName>
</protein>
<dbReference type="Proteomes" id="UP000322234">
    <property type="component" value="Unassembled WGS sequence"/>
</dbReference>
<organism evidence="2 3">
    <name type="scientific">Bos mutus</name>
    <name type="common">wild yak</name>
    <dbReference type="NCBI Taxonomy" id="72004"/>
    <lineage>
        <taxon>Eukaryota</taxon>
        <taxon>Metazoa</taxon>
        <taxon>Chordata</taxon>
        <taxon>Craniata</taxon>
        <taxon>Vertebrata</taxon>
        <taxon>Euteleostomi</taxon>
        <taxon>Mammalia</taxon>
        <taxon>Eutheria</taxon>
        <taxon>Laurasiatheria</taxon>
        <taxon>Artiodactyla</taxon>
        <taxon>Ruminantia</taxon>
        <taxon>Pecora</taxon>
        <taxon>Bovidae</taxon>
        <taxon>Bovinae</taxon>
        <taxon>Bos</taxon>
    </lineage>
</organism>
<dbReference type="GO" id="GO:0035091">
    <property type="term" value="F:phosphatidylinositol binding"/>
    <property type="evidence" value="ECO:0007669"/>
    <property type="project" value="InterPro"/>
</dbReference>
<dbReference type="PANTHER" id="PTHR45850">
    <property type="entry name" value="SORTING NEXIN FAMILY MEMBER"/>
    <property type="match status" value="1"/>
</dbReference>
<evidence type="ECO:0000313" key="3">
    <source>
        <dbReference type="Proteomes" id="UP000322234"/>
    </source>
</evidence>
<accession>A0A6B0RDD9</accession>
<comment type="caution">
    <text evidence="2">The sequence shown here is derived from an EMBL/GenBank/DDBJ whole genome shotgun (WGS) entry which is preliminary data.</text>
</comment>
<dbReference type="GO" id="GO:0034452">
    <property type="term" value="F:dynactin binding"/>
    <property type="evidence" value="ECO:0007669"/>
    <property type="project" value="TreeGrafter"/>
</dbReference>
<name>A0A6B0RDD9_9CETA</name>
<dbReference type="GO" id="GO:0042147">
    <property type="term" value="P:retrograde transport, endosome to Golgi"/>
    <property type="evidence" value="ECO:0007669"/>
    <property type="project" value="TreeGrafter"/>
</dbReference>
<dbReference type="GO" id="GO:0005768">
    <property type="term" value="C:endosome"/>
    <property type="evidence" value="ECO:0007669"/>
    <property type="project" value="TreeGrafter"/>
</dbReference>
<dbReference type="PANTHER" id="PTHR45850:SF4">
    <property type="entry name" value="SORTING NEXIN-6"/>
    <property type="match status" value="1"/>
</dbReference>
<sequence length="174" mass="19877">MDDQSSLQPTEIHVSSHDGRSGQQPQLPLRKDLGPKAINGDFQSENFQSDAALWVDISDSLSERDKHEKFTWLNDSFVENEDYAGYIIHPALLRPDCDASSEEVQKLGKGSMTKEEFIKMKQELEAEYLAIFKKTVAMHEVFLCHGAAHPILRKDLNFYIFLEFNKDLCVEGKK</sequence>
<evidence type="ECO:0000313" key="2">
    <source>
        <dbReference type="EMBL" id="MXQ85954.1"/>
    </source>
</evidence>
<reference evidence="2" key="1">
    <citation type="submission" date="2019-10" db="EMBL/GenBank/DDBJ databases">
        <title>The sequence and de novo assembly of the wild yak genome.</title>
        <authorList>
            <person name="Liu Y."/>
        </authorList>
    </citation>
    <scope>NUCLEOTIDE SEQUENCE [LARGE SCALE GENOMIC DNA]</scope>
    <source>
        <strain evidence="2">WY2019</strain>
    </source>
</reference>
<gene>
    <name evidence="2" type="ORF">E5288_WYG010184</name>
</gene>
<evidence type="ECO:0000256" key="1">
    <source>
        <dbReference type="SAM" id="MobiDB-lite"/>
    </source>
</evidence>
<dbReference type="AlphaFoldDB" id="A0A6B0RDD9"/>